<feature type="region of interest" description="Disordered" evidence="3">
    <location>
        <begin position="189"/>
        <end position="208"/>
    </location>
</feature>
<proteinExistence type="predicted"/>
<reference evidence="5" key="1">
    <citation type="submission" date="2021-09" db="EMBL/GenBank/DDBJ databases">
        <authorList>
            <consortium name="AG Swart"/>
            <person name="Singh M."/>
            <person name="Singh A."/>
            <person name="Seah K."/>
            <person name="Emmerich C."/>
        </authorList>
    </citation>
    <scope>NUCLEOTIDE SEQUENCE</scope>
    <source>
        <strain evidence="5">ATCC30299</strain>
    </source>
</reference>
<dbReference type="GO" id="GO:0005737">
    <property type="term" value="C:cytoplasm"/>
    <property type="evidence" value="ECO:0007669"/>
    <property type="project" value="TreeGrafter"/>
</dbReference>
<feature type="compositionally biased region" description="Polar residues" evidence="3">
    <location>
        <begin position="189"/>
        <end position="199"/>
    </location>
</feature>
<evidence type="ECO:0000259" key="4">
    <source>
        <dbReference type="PROSITE" id="PS50222"/>
    </source>
</evidence>
<evidence type="ECO:0000313" key="6">
    <source>
        <dbReference type="Proteomes" id="UP001162131"/>
    </source>
</evidence>
<organism evidence="5 6">
    <name type="scientific">Blepharisma stoltei</name>
    <dbReference type="NCBI Taxonomy" id="1481888"/>
    <lineage>
        <taxon>Eukaryota</taxon>
        <taxon>Sar</taxon>
        <taxon>Alveolata</taxon>
        <taxon>Ciliophora</taxon>
        <taxon>Postciliodesmatophora</taxon>
        <taxon>Heterotrichea</taxon>
        <taxon>Heterotrichida</taxon>
        <taxon>Blepharismidae</taxon>
        <taxon>Blepharisma</taxon>
    </lineage>
</organism>
<evidence type="ECO:0000256" key="2">
    <source>
        <dbReference type="SAM" id="Coils"/>
    </source>
</evidence>
<evidence type="ECO:0000313" key="5">
    <source>
        <dbReference type="EMBL" id="CAG9327793.1"/>
    </source>
</evidence>
<comment type="caution">
    <text evidence="5">The sequence shown here is derived from an EMBL/GenBank/DDBJ whole genome shotgun (WGS) entry which is preliminary data.</text>
</comment>
<gene>
    <name evidence="5" type="ORF">BSTOLATCC_MIC44421</name>
</gene>
<dbReference type="Gene3D" id="1.10.238.10">
    <property type="entry name" value="EF-hand"/>
    <property type="match status" value="1"/>
</dbReference>
<dbReference type="EMBL" id="CAJZBQ010000044">
    <property type="protein sequence ID" value="CAG9327793.1"/>
    <property type="molecule type" value="Genomic_DNA"/>
</dbReference>
<protein>
    <recommendedName>
        <fullName evidence="4">EF-hand domain-containing protein</fullName>
    </recommendedName>
</protein>
<dbReference type="InterPro" id="IPR011992">
    <property type="entry name" value="EF-hand-dom_pair"/>
</dbReference>
<accession>A0AAU9JKK6</accession>
<dbReference type="SUPFAM" id="SSF47473">
    <property type="entry name" value="EF-hand"/>
    <property type="match status" value="1"/>
</dbReference>
<dbReference type="PROSITE" id="PS00018">
    <property type="entry name" value="EF_HAND_1"/>
    <property type="match status" value="1"/>
</dbReference>
<dbReference type="PANTHER" id="PTHR16306:SF1">
    <property type="entry name" value="CHROMOSOME UNDETERMINED SCAFFOLD_7, WHOLE GENOME SHOTGUN SEQUENCE"/>
    <property type="match status" value="1"/>
</dbReference>
<feature type="domain" description="EF-hand" evidence="4">
    <location>
        <begin position="427"/>
        <end position="462"/>
    </location>
</feature>
<dbReference type="GO" id="GO:0005509">
    <property type="term" value="F:calcium ion binding"/>
    <property type="evidence" value="ECO:0007669"/>
    <property type="project" value="InterPro"/>
</dbReference>
<evidence type="ECO:0000256" key="1">
    <source>
        <dbReference type="ARBA" id="ARBA00022837"/>
    </source>
</evidence>
<evidence type="ECO:0000256" key="3">
    <source>
        <dbReference type="SAM" id="MobiDB-lite"/>
    </source>
</evidence>
<dbReference type="PROSITE" id="PS50222">
    <property type="entry name" value="EF_HAND_2"/>
    <property type="match status" value="1"/>
</dbReference>
<keyword evidence="2" id="KW-0175">Coiled coil</keyword>
<name>A0AAU9JKK6_9CILI</name>
<dbReference type="Proteomes" id="UP001162131">
    <property type="component" value="Unassembled WGS sequence"/>
</dbReference>
<dbReference type="AlphaFoldDB" id="A0AAU9JKK6"/>
<dbReference type="InterPro" id="IPR018247">
    <property type="entry name" value="EF_Hand_1_Ca_BS"/>
</dbReference>
<feature type="coiled-coil region" evidence="2">
    <location>
        <begin position="100"/>
        <end position="187"/>
    </location>
</feature>
<dbReference type="PANTHER" id="PTHR16306">
    <property type="entry name" value="TRANSLIN-ASSOCIATED FACTOR X-INTERACTING PROTEIN 1"/>
    <property type="match status" value="1"/>
</dbReference>
<keyword evidence="6" id="KW-1185">Reference proteome</keyword>
<keyword evidence="1" id="KW-0106">Calcium</keyword>
<sequence>MELMISEEEIKQVAETFDKIRFLHAKEEPSKDSTLMQAFQEKVSLTVGQLTANPTTENVINAKMQLWEYCWDVLSPYIESTYPDIFYLVKTIVYHFITNFANSQTRNIKLEDEIDELKQSLVSRKKETEDVLAAAEALEFRAQELTQERDFLSQELEKARDELANQLEHLQDENKVYLDKIISLSKQAAENSVNPSSASPDRKDIIPRNPSKKVVMKSRMPITKDLTLKQLKEVIEDIYACKIRFDEKCRETRQARETMEQYLYTYLNQKYGLKSLINEWFGSITRGIQRYQDSDAEIALFSKIIKHQVDEEFRDVFVQLKDSIKQLLKSSLQAKYPYIREPQLLETMKEKMSSTLDEDEWKNIVLSIFSQEEADYVTHHINEIIKQKSVNSTITGRRSKTPQNKPEATYTEVLNCILFYDLSAHEALLAPFNEKFSKVDLDENGLLNEDEFRALVASFDLLDQCDRLLDTVDPHALGLINYSDCLNLFSIEPYPNDEKQTSVLHYLYYQHQKLS</sequence>
<dbReference type="InterPro" id="IPR002048">
    <property type="entry name" value="EF_hand_dom"/>
</dbReference>